<feature type="coiled-coil region" evidence="7">
    <location>
        <begin position="175"/>
        <end position="202"/>
    </location>
</feature>
<dbReference type="Gene3D" id="1.20.120.50">
    <property type="entry name" value="Hemerythrin-like"/>
    <property type="match status" value="1"/>
</dbReference>
<dbReference type="InterPro" id="IPR043128">
    <property type="entry name" value="Rev_trsase/Diguanyl_cyclase"/>
</dbReference>
<name>A0A917JKR0_9GAMM</name>
<dbReference type="EC" id="2.7.7.65" evidence="3"/>
<dbReference type="CDD" id="cd12107">
    <property type="entry name" value="Hemerythrin"/>
    <property type="match status" value="1"/>
</dbReference>
<evidence type="ECO:0000313" key="9">
    <source>
        <dbReference type="EMBL" id="GGI73704.1"/>
    </source>
</evidence>
<dbReference type="InterPro" id="IPR035938">
    <property type="entry name" value="Hemerythrin-like_sf"/>
</dbReference>
<dbReference type="FunFam" id="3.30.70.270:FF:000001">
    <property type="entry name" value="Diguanylate cyclase domain protein"/>
    <property type="match status" value="1"/>
</dbReference>
<reference evidence="9" key="1">
    <citation type="journal article" date="2014" name="Int. J. Syst. Evol. Microbiol.">
        <title>Complete genome sequence of Corynebacterium casei LMG S-19264T (=DSM 44701T), isolated from a smear-ripened cheese.</title>
        <authorList>
            <consortium name="US DOE Joint Genome Institute (JGI-PGF)"/>
            <person name="Walter F."/>
            <person name="Albersmeier A."/>
            <person name="Kalinowski J."/>
            <person name="Ruckert C."/>
        </authorList>
    </citation>
    <scope>NUCLEOTIDE SEQUENCE</scope>
    <source>
        <strain evidence="9">JCM 30804</strain>
    </source>
</reference>
<evidence type="ECO:0000256" key="4">
    <source>
        <dbReference type="ARBA" id="ARBA00022723"/>
    </source>
</evidence>
<comment type="cofactor">
    <cofactor evidence="1">
        <name>Mg(2+)</name>
        <dbReference type="ChEBI" id="CHEBI:18420"/>
    </cofactor>
</comment>
<dbReference type="AlphaFoldDB" id="A0A917JKR0"/>
<comment type="catalytic activity">
    <reaction evidence="6">
        <text>2 GTP = 3',3'-c-di-GMP + 2 diphosphate</text>
        <dbReference type="Rhea" id="RHEA:24898"/>
        <dbReference type="ChEBI" id="CHEBI:33019"/>
        <dbReference type="ChEBI" id="CHEBI:37565"/>
        <dbReference type="ChEBI" id="CHEBI:58805"/>
        <dbReference type="EC" id="2.7.7.65"/>
    </reaction>
</comment>
<reference evidence="9" key="2">
    <citation type="submission" date="2020-09" db="EMBL/GenBank/DDBJ databases">
        <authorList>
            <person name="Sun Q."/>
            <person name="Ohkuma M."/>
        </authorList>
    </citation>
    <scope>NUCLEOTIDE SEQUENCE</scope>
    <source>
        <strain evidence="9">JCM 30804</strain>
    </source>
</reference>
<dbReference type="InterPro" id="IPR029787">
    <property type="entry name" value="Nucleotide_cyclase"/>
</dbReference>
<dbReference type="EMBL" id="BMPZ01000002">
    <property type="protein sequence ID" value="GGI73704.1"/>
    <property type="molecule type" value="Genomic_DNA"/>
</dbReference>
<keyword evidence="7" id="KW-0175">Coiled coil</keyword>
<dbReference type="PANTHER" id="PTHR45138:SF9">
    <property type="entry name" value="DIGUANYLATE CYCLASE DGCM-RELATED"/>
    <property type="match status" value="1"/>
</dbReference>
<dbReference type="SUPFAM" id="SSF47188">
    <property type="entry name" value="Hemerythrin-like"/>
    <property type="match status" value="1"/>
</dbReference>
<dbReference type="RefSeq" id="WP_229779735.1">
    <property type="nucleotide sequence ID" value="NZ_BMPZ01000002.1"/>
</dbReference>
<comment type="similarity">
    <text evidence="2">Belongs to the hemerythrin family.</text>
</comment>
<organism evidence="9 10">
    <name type="scientific">Shewanella gelidii</name>
    <dbReference type="NCBI Taxonomy" id="1642821"/>
    <lineage>
        <taxon>Bacteria</taxon>
        <taxon>Pseudomonadati</taxon>
        <taxon>Pseudomonadota</taxon>
        <taxon>Gammaproteobacteria</taxon>
        <taxon>Alteromonadales</taxon>
        <taxon>Shewanellaceae</taxon>
        <taxon>Shewanella</taxon>
    </lineage>
</organism>
<dbReference type="SMART" id="SM00267">
    <property type="entry name" value="GGDEF"/>
    <property type="match status" value="1"/>
</dbReference>
<dbReference type="InterPro" id="IPR012827">
    <property type="entry name" value="Hemerythrin_metal-bd"/>
</dbReference>
<dbReference type="GO" id="GO:0052621">
    <property type="term" value="F:diguanylate cyclase activity"/>
    <property type="evidence" value="ECO:0007669"/>
    <property type="project" value="UniProtKB-EC"/>
</dbReference>
<dbReference type="NCBIfam" id="TIGR00254">
    <property type="entry name" value="GGDEF"/>
    <property type="match status" value="1"/>
</dbReference>
<proteinExistence type="inferred from homology"/>
<dbReference type="InterPro" id="IPR012312">
    <property type="entry name" value="Hemerythrin-like"/>
</dbReference>
<dbReference type="CDD" id="cd01949">
    <property type="entry name" value="GGDEF"/>
    <property type="match status" value="1"/>
</dbReference>
<keyword evidence="4" id="KW-0479">Metal-binding</keyword>
<evidence type="ECO:0000256" key="5">
    <source>
        <dbReference type="ARBA" id="ARBA00023004"/>
    </source>
</evidence>
<dbReference type="GO" id="GO:0046872">
    <property type="term" value="F:metal ion binding"/>
    <property type="evidence" value="ECO:0007669"/>
    <property type="project" value="UniProtKB-KW"/>
</dbReference>
<feature type="domain" description="GGDEF" evidence="8">
    <location>
        <begin position="237"/>
        <end position="369"/>
    </location>
</feature>
<keyword evidence="10" id="KW-1185">Reference proteome</keyword>
<sequence>MKDSFHWDKHFVTGLDDVDEQHHNLVDMVNRLGHLLSDNELVFQDVVSLLNQLQDYASLHFWEEELLMHEKQVDLRHVELQKIQHREFIKEIKSLHRGLSPNDQRSAQYLLDFLTHWLAYHILGADQNMARQIEAIENGASPAEAYEAEEHESDSATEPLLKALHGLFEQVSVRNKELVELNASLERKVAERTRELVNANQDLEKMALTDVLTGLPNRRYAMAVLEDLWCKALPSGMPLSLMMIDADHFKEVNDTYGHDAGDLVLRELARTMNACGRNHDVICRLGGDEFLLICPNTDHEESQAIAENILHQVNHLKVITGEGFWQGSVSIGVASKTPETKDFERLIKLADLGVYCAKQAGKNCVRRAE</sequence>
<dbReference type="PANTHER" id="PTHR45138">
    <property type="entry name" value="REGULATORY COMPONENTS OF SENSORY TRANSDUCTION SYSTEM"/>
    <property type="match status" value="1"/>
</dbReference>
<dbReference type="Pfam" id="PF00990">
    <property type="entry name" value="GGDEF"/>
    <property type="match status" value="1"/>
</dbReference>
<dbReference type="InterPro" id="IPR050469">
    <property type="entry name" value="Diguanylate_Cyclase"/>
</dbReference>
<dbReference type="Pfam" id="PF01814">
    <property type="entry name" value="Hemerythrin"/>
    <property type="match status" value="1"/>
</dbReference>
<dbReference type="PROSITE" id="PS50887">
    <property type="entry name" value="GGDEF"/>
    <property type="match status" value="1"/>
</dbReference>
<evidence type="ECO:0000256" key="3">
    <source>
        <dbReference type="ARBA" id="ARBA00012528"/>
    </source>
</evidence>
<dbReference type="Proteomes" id="UP000613743">
    <property type="component" value="Unassembled WGS sequence"/>
</dbReference>
<protein>
    <recommendedName>
        <fullName evidence="3">diguanylate cyclase</fullName>
        <ecNumber evidence="3">2.7.7.65</ecNumber>
    </recommendedName>
</protein>
<evidence type="ECO:0000256" key="2">
    <source>
        <dbReference type="ARBA" id="ARBA00010587"/>
    </source>
</evidence>
<evidence type="ECO:0000259" key="8">
    <source>
        <dbReference type="PROSITE" id="PS50887"/>
    </source>
</evidence>
<accession>A0A917JKR0</accession>
<evidence type="ECO:0000256" key="6">
    <source>
        <dbReference type="ARBA" id="ARBA00034247"/>
    </source>
</evidence>
<dbReference type="Gene3D" id="3.30.70.270">
    <property type="match status" value="1"/>
</dbReference>
<dbReference type="SUPFAM" id="SSF55073">
    <property type="entry name" value="Nucleotide cyclase"/>
    <property type="match status" value="1"/>
</dbReference>
<keyword evidence="5" id="KW-0408">Iron</keyword>
<dbReference type="NCBIfam" id="TIGR02481">
    <property type="entry name" value="hemeryth_dom"/>
    <property type="match status" value="1"/>
</dbReference>
<evidence type="ECO:0000256" key="7">
    <source>
        <dbReference type="SAM" id="Coils"/>
    </source>
</evidence>
<comment type="caution">
    <text evidence="9">The sequence shown here is derived from an EMBL/GenBank/DDBJ whole genome shotgun (WGS) entry which is preliminary data.</text>
</comment>
<evidence type="ECO:0000256" key="1">
    <source>
        <dbReference type="ARBA" id="ARBA00001946"/>
    </source>
</evidence>
<evidence type="ECO:0000313" key="10">
    <source>
        <dbReference type="Proteomes" id="UP000613743"/>
    </source>
</evidence>
<dbReference type="InterPro" id="IPR000160">
    <property type="entry name" value="GGDEF_dom"/>
</dbReference>
<gene>
    <name evidence="9" type="ORF">GCM10009332_09040</name>
</gene>